<keyword evidence="2 4" id="KW-0732">Signal</keyword>
<dbReference type="STRING" id="436010.A0A166GE54"/>
<reference evidence="7 8" key="1">
    <citation type="journal article" date="2016" name="Mol. Biol. Evol.">
        <title>Comparative Genomics of Early-Diverging Mushroom-Forming Fungi Provides Insights into the Origins of Lignocellulose Decay Capabilities.</title>
        <authorList>
            <person name="Nagy L.G."/>
            <person name="Riley R."/>
            <person name="Tritt A."/>
            <person name="Adam C."/>
            <person name="Daum C."/>
            <person name="Floudas D."/>
            <person name="Sun H."/>
            <person name="Yadav J.S."/>
            <person name="Pangilinan J."/>
            <person name="Larsson K.H."/>
            <person name="Matsuura K."/>
            <person name="Barry K."/>
            <person name="Labutti K."/>
            <person name="Kuo R."/>
            <person name="Ohm R.A."/>
            <person name="Bhattacharya S.S."/>
            <person name="Shirouzu T."/>
            <person name="Yoshinaga Y."/>
            <person name="Martin F.M."/>
            <person name="Grigoriev I.V."/>
            <person name="Hibbett D.S."/>
        </authorList>
    </citation>
    <scope>NUCLEOTIDE SEQUENCE [LARGE SCALE GENOMIC DNA]</scope>
    <source>
        <strain evidence="7 8">CBS 109695</strain>
    </source>
</reference>
<organism evidence="7 8">
    <name type="scientific">Athelia psychrophila</name>
    <dbReference type="NCBI Taxonomy" id="1759441"/>
    <lineage>
        <taxon>Eukaryota</taxon>
        <taxon>Fungi</taxon>
        <taxon>Dikarya</taxon>
        <taxon>Basidiomycota</taxon>
        <taxon>Agaricomycotina</taxon>
        <taxon>Agaricomycetes</taxon>
        <taxon>Agaricomycetidae</taxon>
        <taxon>Atheliales</taxon>
        <taxon>Atheliaceae</taxon>
        <taxon>Athelia</taxon>
    </lineage>
</organism>
<evidence type="ECO:0000256" key="1">
    <source>
        <dbReference type="ARBA" id="ARBA00010088"/>
    </source>
</evidence>
<dbReference type="PANTHER" id="PTHR43248:SF29">
    <property type="entry name" value="TRIPEPTIDYL AMINOPEPTIDASE"/>
    <property type="match status" value="1"/>
</dbReference>
<feature type="chain" id="PRO_5007873904" evidence="4">
    <location>
        <begin position="19"/>
        <end position="540"/>
    </location>
</feature>
<dbReference type="EMBL" id="KV417579">
    <property type="protein sequence ID" value="KZP17745.1"/>
    <property type="molecule type" value="Genomic_DNA"/>
</dbReference>
<proteinExistence type="inferred from homology"/>
<evidence type="ECO:0000259" key="6">
    <source>
        <dbReference type="Pfam" id="PF08386"/>
    </source>
</evidence>
<dbReference type="Pfam" id="PF00561">
    <property type="entry name" value="Abhydrolase_1"/>
    <property type="match status" value="1"/>
</dbReference>
<dbReference type="SUPFAM" id="SSF53474">
    <property type="entry name" value="alpha/beta-Hydrolases"/>
    <property type="match status" value="1"/>
</dbReference>
<dbReference type="InterPro" id="IPR000073">
    <property type="entry name" value="AB_hydrolase_1"/>
</dbReference>
<comment type="similarity">
    <text evidence="1">Belongs to the peptidase S33 family.</text>
</comment>
<dbReference type="OrthoDB" id="413670at2759"/>
<feature type="domain" description="Peptidase S33 tripeptidyl aminopeptidase-like C-terminal" evidence="6">
    <location>
        <begin position="416"/>
        <end position="506"/>
    </location>
</feature>
<dbReference type="AlphaFoldDB" id="A0A166GE54"/>
<dbReference type="Gene3D" id="3.40.50.1820">
    <property type="entry name" value="alpha/beta hydrolase"/>
    <property type="match status" value="1"/>
</dbReference>
<dbReference type="InterPro" id="IPR013595">
    <property type="entry name" value="Pept_S33_TAP-like_C"/>
</dbReference>
<gene>
    <name evidence="7" type="ORF">FIBSPDRAFT_1046636</name>
</gene>
<evidence type="ECO:0000313" key="7">
    <source>
        <dbReference type="EMBL" id="KZP17745.1"/>
    </source>
</evidence>
<evidence type="ECO:0000256" key="2">
    <source>
        <dbReference type="ARBA" id="ARBA00022729"/>
    </source>
</evidence>
<accession>A0A166GE54</accession>
<dbReference type="InterPro" id="IPR029058">
    <property type="entry name" value="AB_hydrolase_fold"/>
</dbReference>
<name>A0A166GE54_9AGAM</name>
<dbReference type="Pfam" id="PF08386">
    <property type="entry name" value="Abhydrolase_4"/>
    <property type="match status" value="1"/>
</dbReference>
<protein>
    <submittedName>
        <fullName evidence="7">Alpha/beta-hydrolase</fullName>
    </submittedName>
</protein>
<evidence type="ECO:0000259" key="5">
    <source>
        <dbReference type="Pfam" id="PF00561"/>
    </source>
</evidence>
<evidence type="ECO:0000256" key="3">
    <source>
        <dbReference type="ARBA" id="ARBA00022801"/>
    </source>
</evidence>
<keyword evidence="8" id="KW-1185">Reference proteome</keyword>
<keyword evidence="3" id="KW-0378">Hydrolase</keyword>
<evidence type="ECO:0000256" key="4">
    <source>
        <dbReference type="SAM" id="SignalP"/>
    </source>
</evidence>
<dbReference type="InterPro" id="IPR051601">
    <property type="entry name" value="Serine_prot/Carboxylest_S33"/>
</dbReference>
<dbReference type="Proteomes" id="UP000076532">
    <property type="component" value="Unassembled WGS sequence"/>
</dbReference>
<dbReference type="GO" id="GO:0016787">
    <property type="term" value="F:hydrolase activity"/>
    <property type="evidence" value="ECO:0007669"/>
    <property type="project" value="UniProtKB-KW"/>
</dbReference>
<feature type="signal peptide" evidence="4">
    <location>
        <begin position="1"/>
        <end position="18"/>
    </location>
</feature>
<sequence length="540" mass="57716">MARYVYLRALAFSQLAFGLGALSSSSPAIQWVNCSEHIPLPLQGTTLPSPLPIALHCGLLAVPMDYSKPISSQNNITLGFAMHRPNNSQGLLNFNPGGPDAEVASFAWDISLNVSNADWFTGLANFDFLAVDVRGTYQSNPLNCTIGNLTLPSSLPSTAAELKSYQNMAATFANSCNALSTPAGILAHVGTADVVKDWDSLRAALGYKTVNYLGYSYGTFAGALYASEYPERMGRFILDAILPHGLGNQAVATYQVAAANRLLLRSDAWCQNDTTCPFHAQGKGSIPKAFATVLAQAAAGNTSNLTVTPSDVGATASIAYLNGFPKFPALNSALAAALGGDWSGFDWTAFEPELAPGIYPLLATACLDRHIDFDSWASFEKIKEAVFSADTAHIGYVFDLQITVRDWPDFILSHYVDSQNLWQTLCSGWPYHGNSSTPIPLKTPVLLVTSDFDYNCPSEMSTYESGQAAGSTLIVRHGDDHGTLVVPGPARSAEFAYLNTGVFPKATNQTFVTVYPSGSKRTVIPSPYAVPVGPEAGDIY</sequence>
<dbReference type="PANTHER" id="PTHR43248">
    <property type="entry name" value="2-SUCCINYL-6-HYDROXY-2,4-CYCLOHEXADIENE-1-CARBOXYLATE SYNTHASE"/>
    <property type="match status" value="1"/>
</dbReference>
<evidence type="ECO:0000313" key="8">
    <source>
        <dbReference type="Proteomes" id="UP000076532"/>
    </source>
</evidence>
<feature type="domain" description="AB hydrolase-1" evidence="5">
    <location>
        <begin position="119"/>
        <end position="244"/>
    </location>
</feature>